<dbReference type="InterPro" id="IPR036291">
    <property type="entry name" value="NAD(P)-bd_dom_sf"/>
</dbReference>
<accession>A0ABS3H590</accession>
<dbReference type="RefSeq" id="WP_206902824.1">
    <property type="nucleotide sequence ID" value="NZ_JAFLVT010000005.1"/>
</dbReference>
<keyword evidence="8" id="KW-0028">Amino-acid biosynthesis</keyword>
<dbReference type="Gene3D" id="3.40.50.720">
    <property type="entry name" value="NAD(P)-binding Rossmann-like Domain"/>
    <property type="match status" value="1"/>
</dbReference>
<feature type="domain" description="Prephenate/arogenate dehydrogenase" evidence="10">
    <location>
        <begin position="3"/>
        <end position="288"/>
    </location>
</feature>
<dbReference type="InterPro" id="IPR002912">
    <property type="entry name" value="ACT_dom"/>
</dbReference>
<dbReference type="PANTHER" id="PTHR21363:SF0">
    <property type="entry name" value="PREPHENATE DEHYDROGENASE [NADP(+)]"/>
    <property type="match status" value="1"/>
</dbReference>
<dbReference type="InterPro" id="IPR050812">
    <property type="entry name" value="Preph/Arog_dehydrog"/>
</dbReference>
<organism evidence="12 13">
    <name type="scientific">Candidatus Enterococcus myersii</name>
    <dbReference type="NCBI Taxonomy" id="2815322"/>
    <lineage>
        <taxon>Bacteria</taxon>
        <taxon>Bacillati</taxon>
        <taxon>Bacillota</taxon>
        <taxon>Bacilli</taxon>
        <taxon>Lactobacillales</taxon>
        <taxon>Enterococcaceae</taxon>
        <taxon>Enterococcus</taxon>
    </lineage>
</organism>
<dbReference type="NCBIfam" id="NF005107">
    <property type="entry name" value="PRK06545.1-5"/>
    <property type="match status" value="1"/>
</dbReference>
<feature type="domain" description="ACT" evidence="11">
    <location>
        <begin position="293"/>
        <end position="363"/>
    </location>
</feature>
<proteinExistence type="inferred from homology"/>
<keyword evidence="5" id="KW-0827">Tyrosine biosynthesis</keyword>
<dbReference type="SUPFAM" id="SSF48179">
    <property type="entry name" value="6-phosphogluconate dehydrogenase C-terminal domain-like"/>
    <property type="match status" value="1"/>
</dbReference>
<dbReference type="EMBL" id="JAFLVT010000005">
    <property type="protein sequence ID" value="MBO0448625.1"/>
    <property type="molecule type" value="Genomic_DNA"/>
</dbReference>
<evidence type="ECO:0000259" key="11">
    <source>
        <dbReference type="PROSITE" id="PS51671"/>
    </source>
</evidence>
<dbReference type="InterPro" id="IPR046825">
    <property type="entry name" value="PDH_C"/>
</dbReference>
<keyword evidence="8" id="KW-0057">Aromatic amino acid biosynthesis</keyword>
<evidence type="ECO:0000313" key="13">
    <source>
        <dbReference type="Proteomes" id="UP000664256"/>
    </source>
</evidence>
<dbReference type="PROSITE" id="PS51176">
    <property type="entry name" value="PDH_ADH"/>
    <property type="match status" value="1"/>
</dbReference>
<evidence type="ECO:0000256" key="4">
    <source>
        <dbReference type="ARBA" id="ARBA00016891"/>
    </source>
</evidence>
<dbReference type="PROSITE" id="PS51671">
    <property type="entry name" value="ACT"/>
    <property type="match status" value="1"/>
</dbReference>
<dbReference type="Gene3D" id="1.10.3660.10">
    <property type="entry name" value="6-phosphogluconate dehydrogenase C-terminal like domain"/>
    <property type="match status" value="1"/>
</dbReference>
<dbReference type="GO" id="GO:0008977">
    <property type="term" value="F:prephenate dehydrogenase (NAD+) activity"/>
    <property type="evidence" value="ECO:0007669"/>
    <property type="project" value="UniProtKB-EC"/>
</dbReference>
<dbReference type="InterPro" id="IPR003099">
    <property type="entry name" value="Prephen_DH"/>
</dbReference>
<gene>
    <name evidence="12" type="ORF">JZO76_03660</name>
</gene>
<dbReference type="Proteomes" id="UP000664256">
    <property type="component" value="Unassembled WGS sequence"/>
</dbReference>
<evidence type="ECO:0000256" key="1">
    <source>
        <dbReference type="ARBA" id="ARBA00005067"/>
    </source>
</evidence>
<dbReference type="CDD" id="cd04909">
    <property type="entry name" value="ACT_PDH-BS"/>
    <property type="match status" value="1"/>
</dbReference>
<comment type="caution">
    <text evidence="12">The sequence shown here is derived from an EMBL/GenBank/DDBJ whole genome shotgun (WGS) entry which is preliminary data.</text>
</comment>
<evidence type="ECO:0000256" key="3">
    <source>
        <dbReference type="ARBA" id="ARBA00012068"/>
    </source>
</evidence>
<dbReference type="Gene3D" id="3.30.70.260">
    <property type="match status" value="1"/>
</dbReference>
<dbReference type="EC" id="1.3.1.12" evidence="3"/>
<evidence type="ECO:0000313" key="12">
    <source>
        <dbReference type="EMBL" id="MBO0448625.1"/>
    </source>
</evidence>
<evidence type="ECO:0000256" key="2">
    <source>
        <dbReference type="ARBA" id="ARBA00007964"/>
    </source>
</evidence>
<protein>
    <recommendedName>
        <fullName evidence="4">Prephenate dehydrogenase</fullName>
        <ecNumber evidence="3">1.3.1.12</ecNumber>
    </recommendedName>
</protein>
<comment type="catalytic activity">
    <reaction evidence="9">
        <text>prephenate + NAD(+) = 3-(4-hydroxyphenyl)pyruvate + CO2 + NADH</text>
        <dbReference type="Rhea" id="RHEA:13869"/>
        <dbReference type="ChEBI" id="CHEBI:16526"/>
        <dbReference type="ChEBI" id="CHEBI:29934"/>
        <dbReference type="ChEBI" id="CHEBI:36242"/>
        <dbReference type="ChEBI" id="CHEBI:57540"/>
        <dbReference type="ChEBI" id="CHEBI:57945"/>
        <dbReference type="EC" id="1.3.1.12"/>
    </reaction>
</comment>
<keyword evidence="6 12" id="KW-0560">Oxidoreductase</keyword>
<evidence type="ECO:0000256" key="5">
    <source>
        <dbReference type="ARBA" id="ARBA00022498"/>
    </source>
</evidence>
<dbReference type="SUPFAM" id="SSF51735">
    <property type="entry name" value="NAD(P)-binding Rossmann-fold domains"/>
    <property type="match status" value="1"/>
</dbReference>
<sequence>MEQKVFIVGLGLIGSSLALAIKKEHLNVKIIGFDWHEKTGAIALKKDIVSALAIDFAAGAKEADIIILAVPVFKTIDYLEELAQLQLKKDVIVTDVASTKGQIMAAATNLPFTFIGGHPMAGSHKSGVTAADVNLFENAYYIFTNQNAPQSKLRLLEELLRGTRAKFVELAPKEHDQITAMLSHLPHIIAAGLVTQGDIFNQEHPRAKQLAAGGFRDITRIASSDPIMWTEILLSNKTAILQQLESWTEEMKKVQNWLVTEDEGAIFTFFNQAKDNRDRLPVHKNGAIPAFYDLFVDVPDAPGVIAEVTGLLGYNQINLINLKIQETREDIHGILQISFRNEQDLMRAKACILQNTNYPARIK</sequence>
<evidence type="ECO:0000256" key="6">
    <source>
        <dbReference type="ARBA" id="ARBA00023002"/>
    </source>
</evidence>
<dbReference type="Pfam" id="PF01842">
    <property type="entry name" value="ACT"/>
    <property type="match status" value="1"/>
</dbReference>
<dbReference type="InterPro" id="IPR045865">
    <property type="entry name" value="ACT-like_dom_sf"/>
</dbReference>
<dbReference type="InterPro" id="IPR008927">
    <property type="entry name" value="6-PGluconate_DH-like_C_sf"/>
</dbReference>
<keyword evidence="7" id="KW-0520">NAD</keyword>
<dbReference type="PANTHER" id="PTHR21363">
    <property type="entry name" value="PREPHENATE DEHYDROGENASE"/>
    <property type="match status" value="1"/>
</dbReference>
<dbReference type="InterPro" id="IPR046826">
    <property type="entry name" value="PDH_N"/>
</dbReference>
<evidence type="ECO:0000256" key="7">
    <source>
        <dbReference type="ARBA" id="ARBA00023027"/>
    </source>
</evidence>
<reference evidence="12 13" key="1">
    <citation type="submission" date="2021-03" db="EMBL/GenBank/DDBJ databases">
        <title>Enterococcal diversity collection.</title>
        <authorList>
            <person name="Gilmore M.S."/>
            <person name="Schwartzman J."/>
            <person name="Van Tyne D."/>
            <person name="Martin M."/>
            <person name="Earl A.M."/>
            <person name="Manson A.L."/>
            <person name="Straub T."/>
            <person name="Salamzade R."/>
            <person name="Saavedra J."/>
            <person name="Lebreton F."/>
            <person name="Prichula J."/>
            <person name="Schaufler K."/>
            <person name="Gaca A."/>
            <person name="Sgardioli B."/>
            <person name="Wagenaar J."/>
            <person name="Strong T."/>
        </authorList>
    </citation>
    <scope>NUCLEOTIDE SEQUENCE [LARGE SCALE GENOMIC DNA]</scope>
    <source>
        <strain evidence="12 13">MJM12</strain>
    </source>
</reference>
<dbReference type="SUPFAM" id="SSF55021">
    <property type="entry name" value="ACT-like"/>
    <property type="match status" value="1"/>
</dbReference>
<dbReference type="Pfam" id="PF20463">
    <property type="entry name" value="PDH_C"/>
    <property type="match status" value="1"/>
</dbReference>
<evidence type="ECO:0000256" key="8">
    <source>
        <dbReference type="ARBA" id="ARBA00023141"/>
    </source>
</evidence>
<evidence type="ECO:0000259" key="10">
    <source>
        <dbReference type="PROSITE" id="PS51176"/>
    </source>
</evidence>
<comment type="similarity">
    <text evidence="2">Belongs to the prephenate/arogenate dehydrogenase family.</text>
</comment>
<keyword evidence="13" id="KW-1185">Reference proteome</keyword>
<comment type="pathway">
    <text evidence="1">Amino-acid biosynthesis; L-tyrosine biosynthesis; (4-hydroxyphenyl)pyruvate from prephenate (NAD(+) route): step 1/1.</text>
</comment>
<dbReference type="Pfam" id="PF02153">
    <property type="entry name" value="PDH_N"/>
    <property type="match status" value="1"/>
</dbReference>
<name>A0ABS3H590_9ENTE</name>
<evidence type="ECO:0000256" key="9">
    <source>
        <dbReference type="ARBA" id="ARBA00049260"/>
    </source>
</evidence>